<dbReference type="Pfam" id="PF00400">
    <property type="entry name" value="WD40"/>
    <property type="match status" value="3"/>
</dbReference>
<feature type="repeat" description="WD" evidence="3">
    <location>
        <begin position="17"/>
        <end position="52"/>
    </location>
</feature>
<name>H2Y739_CIOSA</name>
<reference evidence="4" key="3">
    <citation type="submission" date="2025-09" db="UniProtKB">
        <authorList>
            <consortium name="Ensembl"/>
        </authorList>
    </citation>
    <scope>IDENTIFICATION</scope>
</reference>
<dbReference type="GeneTree" id="ENSGT00950000183091"/>
<evidence type="ECO:0000313" key="5">
    <source>
        <dbReference type="Proteomes" id="UP000007875"/>
    </source>
</evidence>
<evidence type="ECO:0000256" key="2">
    <source>
        <dbReference type="ARBA" id="ARBA00022737"/>
    </source>
</evidence>
<keyword evidence="5" id="KW-1185">Reference proteome</keyword>
<evidence type="ECO:0000313" key="4">
    <source>
        <dbReference type="Ensembl" id="ENSCSAVP00000001137.1"/>
    </source>
</evidence>
<dbReference type="InterPro" id="IPR036322">
    <property type="entry name" value="WD40_repeat_dom_sf"/>
</dbReference>
<evidence type="ECO:0000256" key="1">
    <source>
        <dbReference type="ARBA" id="ARBA00022574"/>
    </source>
</evidence>
<feature type="repeat" description="WD" evidence="3">
    <location>
        <begin position="224"/>
        <end position="256"/>
    </location>
</feature>
<accession>H2Y739</accession>
<dbReference type="Gene3D" id="2.130.10.10">
    <property type="entry name" value="YVTN repeat-like/Quinoprotein amine dehydrogenase"/>
    <property type="match status" value="1"/>
</dbReference>
<reference evidence="4" key="2">
    <citation type="submission" date="2025-08" db="UniProtKB">
        <authorList>
            <consortium name="Ensembl"/>
        </authorList>
    </citation>
    <scope>IDENTIFICATION</scope>
</reference>
<dbReference type="PROSITE" id="PS50082">
    <property type="entry name" value="WD_REPEATS_2"/>
    <property type="match status" value="2"/>
</dbReference>
<dbReference type="InterPro" id="IPR015943">
    <property type="entry name" value="WD40/YVTN_repeat-like_dom_sf"/>
</dbReference>
<evidence type="ECO:0000256" key="3">
    <source>
        <dbReference type="PROSITE-ProRule" id="PRU00221"/>
    </source>
</evidence>
<keyword evidence="2" id="KW-0677">Repeat</keyword>
<dbReference type="Ensembl" id="ENSCSAVT00000001150.1">
    <property type="protein sequence ID" value="ENSCSAVP00000001137.1"/>
    <property type="gene ID" value="ENSCSAVG00000000634.1"/>
</dbReference>
<dbReference type="AlphaFoldDB" id="H2Y739"/>
<reference evidence="5" key="1">
    <citation type="submission" date="2003-08" db="EMBL/GenBank/DDBJ databases">
        <authorList>
            <person name="Birren B."/>
            <person name="Nusbaum C."/>
            <person name="Abebe A."/>
            <person name="Abouelleil A."/>
            <person name="Adekoya E."/>
            <person name="Ait-zahra M."/>
            <person name="Allen N."/>
            <person name="Allen T."/>
            <person name="An P."/>
            <person name="Anderson M."/>
            <person name="Anderson S."/>
            <person name="Arachchi H."/>
            <person name="Armbruster J."/>
            <person name="Bachantsang P."/>
            <person name="Baldwin J."/>
            <person name="Barry A."/>
            <person name="Bayul T."/>
            <person name="Blitshsteyn B."/>
            <person name="Bloom T."/>
            <person name="Blye J."/>
            <person name="Boguslavskiy L."/>
            <person name="Borowsky M."/>
            <person name="Boukhgalter B."/>
            <person name="Brunache A."/>
            <person name="Butler J."/>
            <person name="Calixte N."/>
            <person name="Calvo S."/>
            <person name="Camarata J."/>
            <person name="Campo K."/>
            <person name="Chang J."/>
            <person name="Cheshatsang Y."/>
            <person name="Citroen M."/>
            <person name="Collymore A."/>
            <person name="Considine T."/>
            <person name="Cook A."/>
            <person name="Cooke P."/>
            <person name="Corum B."/>
            <person name="Cuomo C."/>
            <person name="David R."/>
            <person name="Dawoe T."/>
            <person name="Degray S."/>
            <person name="Dodge S."/>
            <person name="Dooley K."/>
            <person name="Dorje P."/>
            <person name="Dorjee K."/>
            <person name="Dorris L."/>
            <person name="Duffey N."/>
            <person name="Dupes A."/>
            <person name="Elkins T."/>
            <person name="Engels R."/>
            <person name="Erickson J."/>
            <person name="Farina A."/>
            <person name="Faro S."/>
            <person name="Ferreira P."/>
            <person name="Fischer H."/>
            <person name="Fitzgerald M."/>
            <person name="Foley K."/>
            <person name="Gage D."/>
            <person name="Galagan J."/>
            <person name="Gearin G."/>
            <person name="Gnerre S."/>
            <person name="Gnirke A."/>
            <person name="Goyette A."/>
            <person name="Graham J."/>
            <person name="Grandbois E."/>
            <person name="Gyaltsen K."/>
            <person name="Hafez N."/>
            <person name="Hagopian D."/>
            <person name="Hagos B."/>
            <person name="Hall J."/>
            <person name="Hatcher B."/>
            <person name="Heller A."/>
            <person name="Higgins H."/>
            <person name="Honan T."/>
            <person name="Horn A."/>
            <person name="Houde N."/>
            <person name="Hughes L."/>
            <person name="Hulme W."/>
            <person name="Husby E."/>
            <person name="Iliev I."/>
            <person name="Jaffe D."/>
            <person name="Jones C."/>
            <person name="Kamal M."/>
            <person name="Kamat A."/>
            <person name="Kamvysselis M."/>
            <person name="Karlsson E."/>
            <person name="Kells C."/>
            <person name="Kieu A."/>
            <person name="Kisner P."/>
            <person name="Kodira C."/>
            <person name="Kulbokas E."/>
            <person name="Labutti K."/>
            <person name="Lama D."/>
            <person name="Landers T."/>
            <person name="Leger J."/>
            <person name="Levine S."/>
            <person name="Lewis D."/>
            <person name="Lewis T."/>
            <person name="Lindblad-toh K."/>
            <person name="Liu X."/>
            <person name="Lokyitsang T."/>
            <person name="Lokyitsang Y."/>
            <person name="Lucien O."/>
            <person name="Lui A."/>
            <person name="Ma L.J."/>
            <person name="Mabbitt R."/>
            <person name="Macdonald J."/>
            <person name="Maclean C."/>
            <person name="Major J."/>
            <person name="Manning J."/>
            <person name="Marabella R."/>
            <person name="Maru K."/>
            <person name="Matthews C."/>
            <person name="Mauceli E."/>
            <person name="Mccarthy M."/>
            <person name="Mcdonough S."/>
            <person name="Mcghee T."/>
            <person name="Meldrim J."/>
            <person name="Meneus L."/>
            <person name="Mesirov J."/>
            <person name="Mihalev A."/>
            <person name="Mihova T."/>
            <person name="Mikkelsen T."/>
            <person name="Mlenga V."/>
            <person name="Moru K."/>
            <person name="Mozes J."/>
            <person name="Mulrain L."/>
            <person name="Munson G."/>
            <person name="Naylor J."/>
            <person name="Newes C."/>
            <person name="Nguyen C."/>
            <person name="Nguyen N."/>
            <person name="Nguyen T."/>
            <person name="Nicol R."/>
            <person name="Nielsen C."/>
            <person name="Nizzari M."/>
            <person name="Norbu C."/>
            <person name="Norbu N."/>
            <person name="O'donnell P."/>
            <person name="Okoawo O."/>
            <person name="O'leary S."/>
            <person name="Omotosho B."/>
            <person name="O'neill K."/>
            <person name="Osman S."/>
            <person name="Parker S."/>
            <person name="Perrin D."/>
            <person name="Phunkhang P."/>
            <person name="Piqani B."/>
            <person name="Purcell S."/>
            <person name="Rachupka T."/>
            <person name="Ramasamy U."/>
            <person name="Rameau R."/>
            <person name="Ray V."/>
            <person name="Raymond C."/>
            <person name="Retta R."/>
            <person name="Richardson S."/>
            <person name="Rise C."/>
            <person name="Rodriguez J."/>
            <person name="Rogers J."/>
            <person name="Rogov P."/>
            <person name="Rutman M."/>
            <person name="Schupbach R."/>
            <person name="Seaman C."/>
            <person name="Settipalli S."/>
            <person name="Sharpe T."/>
            <person name="Sheridan J."/>
            <person name="Sherpa N."/>
            <person name="Shi J."/>
            <person name="Smirnov S."/>
            <person name="Smith C."/>
            <person name="Sougnez C."/>
            <person name="Spencer B."/>
            <person name="Stalker J."/>
            <person name="Stange-thomann N."/>
            <person name="Stavropoulos S."/>
            <person name="Stetson K."/>
            <person name="Stone C."/>
            <person name="Stone S."/>
            <person name="Stubbs M."/>
            <person name="Talamas J."/>
            <person name="Tchuinga P."/>
            <person name="Tenzing P."/>
            <person name="Tesfaye S."/>
            <person name="Theodore J."/>
            <person name="Thoulutsang Y."/>
            <person name="Topham K."/>
            <person name="Towey S."/>
            <person name="Tsamla T."/>
            <person name="Tsomo N."/>
            <person name="Vallee D."/>
            <person name="Vassiliev H."/>
            <person name="Venkataraman V."/>
            <person name="Vinson J."/>
            <person name="Vo A."/>
            <person name="Wade C."/>
            <person name="Wang S."/>
            <person name="Wangchuk T."/>
            <person name="Wangdi T."/>
            <person name="Whittaker C."/>
            <person name="Wilkinson J."/>
            <person name="Wu Y."/>
            <person name="Wyman D."/>
            <person name="Yadav S."/>
            <person name="Yang S."/>
            <person name="Yang X."/>
            <person name="Yeager S."/>
            <person name="Yee E."/>
            <person name="Young G."/>
            <person name="Zainoun J."/>
            <person name="Zembeck L."/>
            <person name="Zimmer A."/>
            <person name="Zody M."/>
            <person name="Lander E."/>
        </authorList>
    </citation>
    <scope>NUCLEOTIDE SEQUENCE [LARGE SCALE GENOMIC DNA]</scope>
</reference>
<sequence length="320" mass="35452">KNMANEYQLNNCPNDGISSVKFSPSTSQFLLASSWDSSVRLYDVTENSQRFKYKHKSPVLDCCFSDSVHVWSGGLDGCVLMYDLNSGRETMCILCYTVDFYHVFFPALSTIFTMNSTQVYGVLCGHQCCGDRKLGPDHQTLMCVYPPCYTGVHDVCMWRPHYSGNMREVCGGVGSKEHGLCGAASGGYVLSSIEGRVAVEYLDPSAEAQKKKYAFKCHRIKENGVEHIYSVHAIAFHHRYSTFATGGADGFVNMWDGFNKKRLCQFHRFPAAVSSLAFSHDGSILAVASSPLYSAELTPSDAGEDAIFIRHVTDAETRPK</sequence>
<dbReference type="Proteomes" id="UP000007875">
    <property type="component" value="Unassembled WGS sequence"/>
</dbReference>
<organism evidence="4 5">
    <name type="scientific">Ciona savignyi</name>
    <name type="common">Pacific transparent sea squirt</name>
    <dbReference type="NCBI Taxonomy" id="51511"/>
    <lineage>
        <taxon>Eukaryota</taxon>
        <taxon>Metazoa</taxon>
        <taxon>Chordata</taxon>
        <taxon>Tunicata</taxon>
        <taxon>Ascidiacea</taxon>
        <taxon>Phlebobranchia</taxon>
        <taxon>Cionidae</taxon>
        <taxon>Ciona</taxon>
    </lineage>
</organism>
<proteinExistence type="predicted"/>
<dbReference type="SUPFAM" id="SSF50978">
    <property type="entry name" value="WD40 repeat-like"/>
    <property type="match status" value="1"/>
</dbReference>
<protein>
    <submittedName>
        <fullName evidence="4">Uncharacterized protein</fullName>
    </submittedName>
</protein>
<keyword evidence="1 3" id="KW-0853">WD repeat</keyword>
<dbReference type="InterPro" id="IPR001680">
    <property type="entry name" value="WD40_rpt"/>
</dbReference>
<dbReference type="PANTHER" id="PTHR10971">
    <property type="entry name" value="MRNA EXPORT FACTOR AND BUB3"/>
    <property type="match status" value="1"/>
</dbReference>
<dbReference type="SMART" id="SM00320">
    <property type="entry name" value="WD40"/>
    <property type="match status" value="4"/>
</dbReference>